<keyword evidence="3" id="KW-1185">Reference proteome</keyword>
<reference evidence="2" key="1">
    <citation type="submission" date="2020-12" db="EMBL/GenBank/DDBJ databases">
        <title>WGS assembly of Carya illinoinensis cv. Pawnee.</title>
        <authorList>
            <person name="Platts A."/>
            <person name="Shu S."/>
            <person name="Wright S."/>
            <person name="Barry K."/>
            <person name="Edger P."/>
            <person name="Pires J.C."/>
            <person name="Schmutz J."/>
        </authorList>
    </citation>
    <scope>NUCLEOTIDE SEQUENCE</scope>
    <source>
        <tissue evidence="2">Leaf</tissue>
    </source>
</reference>
<dbReference type="Proteomes" id="UP000811609">
    <property type="component" value="Chromosome 8"/>
</dbReference>
<organism evidence="2 3">
    <name type="scientific">Carya illinoinensis</name>
    <name type="common">Pecan</name>
    <dbReference type="NCBI Taxonomy" id="32201"/>
    <lineage>
        <taxon>Eukaryota</taxon>
        <taxon>Viridiplantae</taxon>
        <taxon>Streptophyta</taxon>
        <taxon>Embryophyta</taxon>
        <taxon>Tracheophyta</taxon>
        <taxon>Spermatophyta</taxon>
        <taxon>Magnoliopsida</taxon>
        <taxon>eudicotyledons</taxon>
        <taxon>Gunneridae</taxon>
        <taxon>Pentapetalae</taxon>
        <taxon>rosids</taxon>
        <taxon>fabids</taxon>
        <taxon>Fagales</taxon>
        <taxon>Juglandaceae</taxon>
        <taxon>Carya</taxon>
    </lineage>
</organism>
<protein>
    <submittedName>
        <fullName evidence="2">Uncharacterized protein</fullName>
    </submittedName>
</protein>
<dbReference type="EMBL" id="CM031816">
    <property type="protein sequence ID" value="KAG6645618.1"/>
    <property type="molecule type" value="Genomic_DNA"/>
</dbReference>
<accession>A0A8T1PTP8</accession>
<keyword evidence="1" id="KW-0472">Membrane</keyword>
<keyword evidence="1" id="KW-1133">Transmembrane helix</keyword>
<evidence type="ECO:0000313" key="2">
    <source>
        <dbReference type="EMBL" id="KAG6645618.1"/>
    </source>
</evidence>
<dbReference type="AlphaFoldDB" id="A0A8T1PTP8"/>
<keyword evidence="1" id="KW-0812">Transmembrane</keyword>
<sequence length="88" mass="10542">MLCFWRLAFACAIKHALLHIYASNIYIFYMRLAYRLRRLHQIQSIGTSFEPSPTQCYPLCICASHILQYWHQDKCTCIPTCWFSYHFS</sequence>
<gene>
    <name evidence="2" type="ORF">CIPAW_08G134500</name>
</gene>
<comment type="caution">
    <text evidence="2">The sequence shown here is derived from an EMBL/GenBank/DDBJ whole genome shotgun (WGS) entry which is preliminary data.</text>
</comment>
<proteinExistence type="predicted"/>
<feature type="transmembrane region" description="Helical" evidence="1">
    <location>
        <begin position="6"/>
        <end position="29"/>
    </location>
</feature>
<evidence type="ECO:0000313" key="3">
    <source>
        <dbReference type="Proteomes" id="UP000811609"/>
    </source>
</evidence>
<name>A0A8T1PTP8_CARIL</name>
<evidence type="ECO:0000256" key="1">
    <source>
        <dbReference type="SAM" id="Phobius"/>
    </source>
</evidence>